<organism evidence="5 6">
    <name type="scientific">Cupriavidus gilardii</name>
    <dbReference type="NCBI Taxonomy" id="82541"/>
    <lineage>
        <taxon>Bacteria</taxon>
        <taxon>Pseudomonadati</taxon>
        <taxon>Pseudomonadota</taxon>
        <taxon>Betaproteobacteria</taxon>
        <taxon>Burkholderiales</taxon>
        <taxon>Burkholderiaceae</taxon>
        <taxon>Cupriavidus</taxon>
    </lineage>
</organism>
<evidence type="ECO:0000313" key="5">
    <source>
        <dbReference type="EMBL" id="NNH11341.1"/>
    </source>
</evidence>
<comment type="similarity">
    <text evidence="1 2">Belongs to the small heat shock protein (HSP20) family.</text>
</comment>
<dbReference type="AlphaFoldDB" id="A0A849B6U0"/>
<dbReference type="Pfam" id="PF00011">
    <property type="entry name" value="HSP20"/>
    <property type="match status" value="1"/>
</dbReference>
<gene>
    <name evidence="5" type="ORF">HLB16_10655</name>
</gene>
<dbReference type="PROSITE" id="PS01031">
    <property type="entry name" value="SHSP"/>
    <property type="match status" value="1"/>
</dbReference>
<name>A0A849B6U0_9BURK</name>
<dbReference type="InterPro" id="IPR031107">
    <property type="entry name" value="Small_HSP"/>
</dbReference>
<feature type="region of interest" description="Disordered" evidence="3">
    <location>
        <begin position="86"/>
        <end position="125"/>
    </location>
</feature>
<dbReference type="EMBL" id="JABEMD010000014">
    <property type="protein sequence ID" value="NNH11341.1"/>
    <property type="molecule type" value="Genomic_DNA"/>
</dbReference>
<evidence type="ECO:0000256" key="3">
    <source>
        <dbReference type="SAM" id="MobiDB-lite"/>
    </source>
</evidence>
<evidence type="ECO:0000256" key="2">
    <source>
        <dbReference type="RuleBase" id="RU003616"/>
    </source>
</evidence>
<dbReference type="RefSeq" id="WP_053820918.1">
    <property type="nucleotide sequence ID" value="NZ_BAAAEB010000035.1"/>
</dbReference>
<accession>A0A849B6U0</accession>
<dbReference type="PANTHER" id="PTHR11527">
    <property type="entry name" value="HEAT-SHOCK PROTEIN 20 FAMILY MEMBER"/>
    <property type="match status" value="1"/>
</dbReference>
<dbReference type="CDD" id="cd06464">
    <property type="entry name" value="ACD_sHsps-like"/>
    <property type="match status" value="1"/>
</dbReference>
<dbReference type="InterPro" id="IPR008978">
    <property type="entry name" value="HSP20-like_chaperone"/>
</dbReference>
<dbReference type="SUPFAM" id="SSF49764">
    <property type="entry name" value="HSP20-like chaperones"/>
    <property type="match status" value="1"/>
</dbReference>
<protein>
    <submittedName>
        <fullName evidence="5">Hsp20/alpha crystallin family protein</fullName>
    </submittedName>
</protein>
<sequence>MYASLLSSPGSLFAEFDRLQRELQQVFSAPSSIRAVARGAFPAVNIGMTPSSVEVYAFAPGIDPSTLDVSVDRGLLTIAGRRGARIERTGQEAAQSDPSADPQANQQAGQQGHSAPGASSLRDDTNVYVRERFDGSFRRVISLPEDVDTARIEATYRDGLLRISIARQEAAQPRRITVN</sequence>
<dbReference type="InterPro" id="IPR002068">
    <property type="entry name" value="A-crystallin/Hsp20_dom"/>
</dbReference>
<feature type="compositionally biased region" description="Polar residues" evidence="3">
    <location>
        <begin position="92"/>
        <end position="113"/>
    </location>
</feature>
<reference evidence="5 6" key="1">
    <citation type="submission" date="2020-05" db="EMBL/GenBank/DDBJ databases">
        <title>MicrobeNet Type strains.</title>
        <authorList>
            <person name="Nicholson A.C."/>
        </authorList>
    </citation>
    <scope>NUCLEOTIDE SEQUENCE [LARGE SCALE GENOMIC DNA]</scope>
    <source>
        <strain evidence="5 6">ATCC 700815</strain>
    </source>
</reference>
<dbReference type="Proteomes" id="UP000542973">
    <property type="component" value="Unassembled WGS sequence"/>
</dbReference>
<evidence type="ECO:0000259" key="4">
    <source>
        <dbReference type="PROSITE" id="PS01031"/>
    </source>
</evidence>
<dbReference type="Gene3D" id="2.60.40.790">
    <property type="match status" value="1"/>
</dbReference>
<proteinExistence type="inferred from homology"/>
<evidence type="ECO:0000256" key="1">
    <source>
        <dbReference type="PROSITE-ProRule" id="PRU00285"/>
    </source>
</evidence>
<feature type="domain" description="SHSP" evidence="4">
    <location>
        <begin position="35"/>
        <end position="179"/>
    </location>
</feature>
<evidence type="ECO:0000313" key="6">
    <source>
        <dbReference type="Proteomes" id="UP000542973"/>
    </source>
</evidence>
<comment type="caution">
    <text evidence="5">The sequence shown here is derived from an EMBL/GenBank/DDBJ whole genome shotgun (WGS) entry which is preliminary data.</text>
</comment>